<proteinExistence type="predicted"/>
<name>A0A225UFR7_9STRA</name>
<evidence type="ECO:0000256" key="1">
    <source>
        <dbReference type="SAM" id="MobiDB-lite"/>
    </source>
</evidence>
<reference evidence="3" key="1">
    <citation type="submission" date="2017-03" db="EMBL/GenBank/DDBJ databases">
        <title>Phytopthora megakarya and P. palmivora, two closely related causual agents of cacao black pod achieved similar genome size and gene model numbers by different mechanisms.</title>
        <authorList>
            <person name="Ali S."/>
            <person name="Shao J."/>
            <person name="Larry D.J."/>
            <person name="Kronmiller B."/>
            <person name="Shen D."/>
            <person name="Strem M.D."/>
            <person name="Melnick R.L."/>
            <person name="Guiltinan M.J."/>
            <person name="Tyler B.M."/>
            <person name="Meinhardt L.W."/>
            <person name="Bailey B.A."/>
        </authorList>
    </citation>
    <scope>NUCLEOTIDE SEQUENCE [LARGE SCALE GENOMIC DNA]</scope>
    <source>
        <strain evidence="3">zdho120</strain>
    </source>
</reference>
<comment type="caution">
    <text evidence="2">The sequence shown here is derived from an EMBL/GenBank/DDBJ whole genome shotgun (WGS) entry which is preliminary data.</text>
</comment>
<evidence type="ECO:0000313" key="2">
    <source>
        <dbReference type="EMBL" id="OWY91426.1"/>
    </source>
</evidence>
<gene>
    <name evidence="2" type="ORF">PHMEG_00040003</name>
</gene>
<dbReference type="OrthoDB" id="441971at2759"/>
<dbReference type="Proteomes" id="UP000198211">
    <property type="component" value="Unassembled WGS sequence"/>
</dbReference>
<organism evidence="2 3">
    <name type="scientific">Phytophthora megakarya</name>
    <dbReference type="NCBI Taxonomy" id="4795"/>
    <lineage>
        <taxon>Eukaryota</taxon>
        <taxon>Sar</taxon>
        <taxon>Stramenopiles</taxon>
        <taxon>Oomycota</taxon>
        <taxon>Peronosporomycetes</taxon>
        <taxon>Peronosporales</taxon>
        <taxon>Peronosporaceae</taxon>
        <taxon>Phytophthora</taxon>
    </lineage>
</organism>
<evidence type="ECO:0000313" key="3">
    <source>
        <dbReference type="Proteomes" id="UP000198211"/>
    </source>
</evidence>
<keyword evidence="3" id="KW-1185">Reference proteome</keyword>
<sequence length="136" mass="14535">MPVVAEGESGLDEPGQASEGGTNLEVSRVEGRVSDSSPPGQDVSSELQGEVQVELPSPVPEGNLLKTKQSRLWKINISRIESTSGQLDEQVAKLVFRFGPFRDLTTDGALKVTGRVIERLVNLQTSSANDLSSLST</sequence>
<dbReference type="EMBL" id="NBNE01020284">
    <property type="protein sequence ID" value="OWY91426.1"/>
    <property type="molecule type" value="Genomic_DNA"/>
</dbReference>
<feature type="compositionally biased region" description="Polar residues" evidence="1">
    <location>
        <begin position="34"/>
        <end position="47"/>
    </location>
</feature>
<protein>
    <submittedName>
        <fullName evidence="2">Uncharacterized protein</fullName>
    </submittedName>
</protein>
<dbReference type="AlphaFoldDB" id="A0A225UFR7"/>
<accession>A0A225UFR7</accession>
<feature type="region of interest" description="Disordered" evidence="1">
    <location>
        <begin position="1"/>
        <end position="51"/>
    </location>
</feature>